<dbReference type="Pfam" id="PF00293">
    <property type="entry name" value="NUDIX"/>
    <property type="match status" value="1"/>
</dbReference>
<keyword evidence="3" id="KW-1185">Reference proteome</keyword>
<dbReference type="PROSITE" id="PS51462">
    <property type="entry name" value="NUDIX"/>
    <property type="match status" value="1"/>
</dbReference>
<organism evidence="2 3">
    <name type="scientific">Rickettsia asiatica</name>
    <dbReference type="NCBI Taxonomy" id="238800"/>
    <lineage>
        <taxon>Bacteria</taxon>
        <taxon>Pseudomonadati</taxon>
        <taxon>Pseudomonadota</taxon>
        <taxon>Alphaproteobacteria</taxon>
        <taxon>Rickettsiales</taxon>
        <taxon>Rickettsiaceae</taxon>
        <taxon>Rickettsieae</taxon>
        <taxon>Rickettsia</taxon>
        <taxon>spotted fever group</taxon>
    </lineage>
</organism>
<sequence length="163" mass="18678">MTNHPCIGIGAIVFNSKNEILLGKRISSHGESSYAPAGGHLEFGATFEECAIREVLEATNLIIENPQFIAVTNDFFEKEQKHYVSIFLKAHCLNEHELQNLESHKVESWQWFALDNLPSNLFLSLKRLIEKKCHLYKEIIDEPNLSNFKYPDAYLCKTLAIRV</sequence>
<dbReference type="FunFam" id="3.90.79.10:FF:000060">
    <property type="entry name" value="Nudix hydrolase 1"/>
    <property type="match status" value="1"/>
</dbReference>
<dbReference type="PANTHER" id="PTHR16099">
    <property type="entry name" value="8-OXO-DGTP DIPHOSPHATES NUDT15"/>
    <property type="match status" value="1"/>
</dbReference>
<proteinExistence type="predicted"/>
<evidence type="ECO:0000313" key="3">
    <source>
        <dbReference type="Proteomes" id="UP000321183"/>
    </source>
</evidence>
<protein>
    <submittedName>
        <fullName evidence="2">ADP-ribose pyrophosphatase</fullName>
    </submittedName>
</protein>
<dbReference type="SUPFAM" id="SSF55811">
    <property type="entry name" value="Nudix"/>
    <property type="match status" value="1"/>
</dbReference>
<reference evidence="2 3" key="1">
    <citation type="submission" date="2019-04" db="EMBL/GenBank/DDBJ databases">
        <title>Draft genome sequence of Rickettsia asiatica Maytaro1284.</title>
        <authorList>
            <person name="Thu M."/>
            <person name="Qiu Y."/>
            <person name="Nakao R."/>
        </authorList>
    </citation>
    <scope>NUCLEOTIDE SEQUENCE [LARGE SCALE GENOMIC DNA]</scope>
    <source>
        <strain evidence="2 3">Maytaro1284</strain>
    </source>
</reference>
<accession>A0A510GGY2</accession>
<dbReference type="GO" id="GO:0035539">
    <property type="term" value="F:8-oxo-7,8-dihydrodeoxyguanosine triphosphate pyrophosphatase activity"/>
    <property type="evidence" value="ECO:0007669"/>
    <property type="project" value="TreeGrafter"/>
</dbReference>
<dbReference type="GO" id="GO:0005829">
    <property type="term" value="C:cytosol"/>
    <property type="evidence" value="ECO:0007669"/>
    <property type="project" value="TreeGrafter"/>
</dbReference>
<dbReference type="PANTHER" id="PTHR16099:SF5">
    <property type="entry name" value="NUCLEOTIDE TRIPHOSPHATE DIPHOSPHATASE NUDT15"/>
    <property type="match status" value="1"/>
</dbReference>
<dbReference type="EMBL" id="AP019563">
    <property type="protein sequence ID" value="BBJ31627.1"/>
    <property type="molecule type" value="Genomic_DNA"/>
</dbReference>
<dbReference type="Gene3D" id="3.90.79.10">
    <property type="entry name" value="Nucleoside Triphosphate Pyrophosphohydrolase"/>
    <property type="match status" value="1"/>
</dbReference>
<dbReference type="CDD" id="cd04678">
    <property type="entry name" value="NUDIX_MTH2_Nudt15"/>
    <property type="match status" value="1"/>
</dbReference>
<feature type="domain" description="Nudix hydrolase" evidence="1">
    <location>
        <begin position="2"/>
        <end position="135"/>
    </location>
</feature>
<dbReference type="KEGG" id="ras:RAS_07360"/>
<dbReference type="InterPro" id="IPR015797">
    <property type="entry name" value="NUDIX_hydrolase-like_dom_sf"/>
</dbReference>
<name>A0A510GGY2_9RICK</name>
<evidence type="ECO:0000313" key="2">
    <source>
        <dbReference type="EMBL" id="BBJ31627.1"/>
    </source>
</evidence>
<evidence type="ECO:0000259" key="1">
    <source>
        <dbReference type="PROSITE" id="PS51462"/>
    </source>
</evidence>
<dbReference type="GO" id="GO:0006203">
    <property type="term" value="P:dGTP catabolic process"/>
    <property type="evidence" value="ECO:0007669"/>
    <property type="project" value="TreeGrafter"/>
</dbReference>
<dbReference type="AlphaFoldDB" id="A0A510GGY2"/>
<dbReference type="InterPro" id="IPR000086">
    <property type="entry name" value="NUDIX_hydrolase_dom"/>
</dbReference>
<gene>
    <name evidence="2" type="ORF">RAS_07360</name>
</gene>
<dbReference type="RefSeq" id="WP_269473017.1">
    <property type="nucleotide sequence ID" value="NZ_AP019563.1"/>
</dbReference>
<dbReference type="Proteomes" id="UP000321183">
    <property type="component" value="Chromosome"/>
</dbReference>